<protein>
    <recommendedName>
        <fullName evidence="3">Lipoprotein</fullName>
    </recommendedName>
</protein>
<name>A0AAW8JHV6_9GAMM</name>
<dbReference type="RefSeq" id="WP_308956382.1">
    <property type="nucleotide sequence ID" value="NZ_JAVICY010000015.1"/>
</dbReference>
<proteinExistence type="predicted"/>
<dbReference type="EMBL" id="JAVIDA010000012">
    <property type="protein sequence ID" value="MDQ9071880.1"/>
    <property type="molecule type" value="Genomic_DNA"/>
</dbReference>
<gene>
    <name evidence="1" type="ORF">RFH51_10460</name>
</gene>
<evidence type="ECO:0008006" key="3">
    <source>
        <dbReference type="Google" id="ProtNLM"/>
    </source>
</evidence>
<accession>A0AAW8JHV6</accession>
<sequence>MKNIIFYLLVGTLATACIDFNTIPTIDDKNFLLNKNGGIVRNCDGDILTKGWPGTQAFWEKNNLPKGTTEFSCVDGKAYLKGEEPK</sequence>
<evidence type="ECO:0000313" key="2">
    <source>
        <dbReference type="Proteomes" id="UP001243195"/>
    </source>
</evidence>
<dbReference type="AlphaFoldDB" id="A0AAW8JHV6"/>
<dbReference type="Proteomes" id="UP001243195">
    <property type="component" value="Unassembled WGS sequence"/>
</dbReference>
<organism evidence="1 2">
    <name type="scientific">Acinetobacter gerneri</name>
    <dbReference type="NCBI Taxonomy" id="202952"/>
    <lineage>
        <taxon>Bacteria</taxon>
        <taxon>Pseudomonadati</taxon>
        <taxon>Pseudomonadota</taxon>
        <taxon>Gammaproteobacteria</taxon>
        <taxon>Moraxellales</taxon>
        <taxon>Moraxellaceae</taxon>
        <taxon>Acinetobacter</taxon>
    </lineage>
</organism>
<comment type="caution">
    <text evidence="1">The sequence shown here is derived from an EMBL/GenBank/DDBJ whole genome shotgun (WGS) entry which is preliminary data.</text>
</comment>
<reference evidence="1" key="1">
    <citation type="submission" date="2023-08" db="EMBL/GenBank/DDBJ databases">
        <title>Emergence of clinically-relevant ST2 carbapenem-resistant Acinetobacter baumannii strains in hospital sewages in Zhejiang, East of China.</title>
        <authorList>
            <person name="Kaichao C."/>
            <person name="Zhang R."/>
        </authorList>
    </citation>
    <scope>NUCLEOTIDE SEQUENCE</scope>
    <source>
        <strain evidence="1">M-SY-60</strain>
    </source>
</reference>
<dbReference type="PROSITE" id="PS51257">
    <property type="entry name" value="PROKAR_LIPOPROTEIN"/>
    <property type="match status" value="1"/>
</dbReference>
<evidence type="ECO:0000313" key="1">
    <source>
        <dbReference type="EMBL" id="MDQ9071880.1"/>
    </source>
</evidence>